<gene>
    <name evidence="1" type="ORF">VNO77_07672</name>
</gene>
<evidence type="ECO:0000313" key="2">
    <source>
        <dbReference type="Proteomes" id="UP001367508"/>
    </source>
</evidence>
<evidence type="ECO:0000313" key="1">
    <source>
        <dbReference type="EMBL" id="KAK7349871.1"/>
    </source>
</evidence>
<protein>
    <submittedName>
        <fullName evidence="1">Uncharacterized protein</fullName>
    </submittedName>
</protein>
<keyword evidence="2" id="KW-1185">Reference proteome</keyword>
<sequence length="112" mass="12356">MTQGPTENSIIVTVLHSYGEPKVSDVAFCTETVPASSAICVKWGCDGQCFPVLSGYSVATTTRAYGGFLTIYTKICAQAMKDQKLWWQFEIELFNIDELYTNLQGVNGEEKA</sequence>
<name>A0AAN9M9D0_CANGL</name>
<organism evidence="1 2">
    <name type="scientific">Canavalia gladiata</name>
    <name type="common">Sword bean</name>
    <name type="synonym">Dolichos gladiatus</name>
    <dbReference type="NCBI Taxonomy" id="3824"/>
    <lineage>
        <taxon>Eukaryota</taxon>
        <taxon>Viridiplantae</taxon>
        <taxon>Streptophyta</taxon>
        <taxon>Embryophyta</taxon>
        <taxon>Tracheophyta</taxon>
        <taxon>Spermatophyta</taxon>
        <taxon>Magnoliopsida</taxon>
        <taxon>eudicotyledons</taxon>
        <taxon>Gunneridae</taxon>
        <taxon>Pentapetalae</taxon>
        <taxon>rosids</taxon>
        <taxon>fabids</taxon>
        <taxon>Fabales</taxon>
        <taxon>Fabaceae</taxon>
        <taxon>Papilionoideae</taxon>
        <taxon>50 kb inversion clade</taxon>
        <taxon>NPAAA clade</taxon>
        <taxon>indigoferoid/millettioid clade</taxon>
        <taxon>Phaseoleae</taxon>
        <taxon>Canavalia</taxon>
    </lineage>
</organism>
<dbReference type="AlphaFoldDB" id="A0AAN9M9D0"/>
<accession>A0AAN9M9D0</accession>
<reference evidence="1 2" key="1">
    <citation type="submission" date="2024-01" db="EMBL/GenBank/DDBJ databases">
        <title>The genomes of 5 underutilized Papilionoideae crops provide insights into root nodulation and disease resistanc.</title>
        <authorList>
            <person name="Jiang F."/>
        </authorList>
    </citation>
    <scope>NUCLEOTIDE SEQUENCE [LARGE SCALE GENOMIC DNA]</scope>
    <source>
        <strain evidence="1">LVBAO_FW01</strain>
        <tissue evidence="1">Leaves</tissue>
    </source>
</reference>
<comment type="caution">
    <text evidence="1">The sequence shown here is derived from an EMBL/GenBank/DDBJ whole genome shotgun (WGS) entry which is preliminary data.</text>
</comment>
<proteinExistence type="predicted"/>
<dbReference type="EMBL" id="JAYMYQ010000002">
    <property type="protein sequence ID" value="KAK7349871.1"/>
    <property type="molecule type" value="Genomic_DNA"/>
</dbReference>
<dbReference type="Proteomes" id="UP001367508">
    <property type="component" value="Unassembled WGS sequence"/>
</dbReference>